<dbReference type="Proteomes" id="UP000293952">
    <property type="component" value="Unassembled WGS sequence"/>
</dbReference>
<evidence type="ECO:0000313" key="4">
    <source>
        <dbReference type="EMBL" id="RYM32153.1"/>
    </source>
</evidence>
<dbReference type="Pfam" id="PF00501">
    <property type="entry name" value="AMP-binding"/>
    <property type="match status" value="1"/>
</dbReference>
<keyword evidence="5" id="KW-1185">Reference proteome</keyword>
<gene>
    <name evidence="4" type="ORF">ERX46_15845</name>
</gene>
<evidence type="ECO:0000313" key="5">
    <source>
        <dbReference type="Proteomes" id="UP000293952"/>
    </source>
</evidence>
<dbReference type="OrthoDB" id="605930at2"/>
<dbReference type="AlphaFoldDB" id="A0A4Q4KG48"/>
<dbReference type="InterPro" id="IPR042099">
    <property type="entry name" value="ANL_N_sf"/>
</dbReference>
<dbReference type="InterPro" id="IPR020845">
    <property type="entry name" value="AMP-binding_CS"/>
</dbReference>
<dbReference type="GO" id="GO:0005524">
    <property type="term" value="F:ATP binding"/>
    <property type="evidence" value="ECO:0007669"/>
    <property type="project" value="UniProtKB-KW"/>
</dbReference>
<dbReference type="PANTHER" id="PTHR43272">
    <property type="entry name" value="LONG-CHAIN-FATTY-ACID--COA LIGASE"/>
    <property type="match status" value="1"/>
</dbReference>
<evidence type="ECO:0000256" key="1">
    <source>
        <dbReference type="ARBA" id="ARBA00022741"/>
    </source>
</evidence>
<keyword evidence="1" id="KW-0547">Nucleotide-binding</keyword>
<feature type="domain" description="AMP-dependent synthetase/ligase" evidence="3">
    <location>
        <begin position="14"/>
        <end position="423"/>
    </location>
</feature>
<name>A0A4Q4KG48_9FLAO</name>
<dbReference type="CDD" id="cd05907">
    <property type="entry name" value="VL_LC_FACS_like"/>
    <property type="match status" value="1"/>
</dbReference>
<accession>A0A4Q4KG48</accession>
<organism evidence="4 5">
    <name type="scientific">Brumimicrobium glaciale</name>
    <dbReference type="NCBI Taxonomy" id="200475"/>
    <lineage>
        <taxon>Bacteria</taxon>
        <taxon>Pseudomonadati</taxon>
        <taxon>Bacteroidota</taxon>
        <taxon>Flavobacteriia</taxon>
        <taxon>Flavobacteriales</taxon>
        <taxon>Crocinitomicaceae</taxon>
        <taxon>Brumimicrobium</taxon>
    </lineage>
</organism>
<reference evidence="4 5" key="1">
    <citation type="submission" date="2019-02" db="EMBL/GenBank/DDBJ databases">
        <title>Genome sequence of the sea-ice species Brumimicrobium glaciale.</title>
        <authorList>
            <person name="Bowman J.P."/>
        </authorList>
    </citation>
    <scope>NUCLEOTIDE SEQUENCE [LARGE SCALE GENOMIC DNA]</scope>
    <source>
        <strain evidence="4 5">IC156</strain>
    </source>
</reference>
<protein>
    <submittedName>
        <fullName evidence="4">Long-chain fatty acid--CoA ligase</fullName>
    </submittedName>
</protein>
<dbReference type="RefSeq" id="WP_130094842.1">
    <property type="nucleotide sequence ID" value="NZ_SETE01000007.1"/>
</dbReference>
<dbReference type="EMBL" id="SETE01000007">
    <property type="protein sequence ID" value="RYM32153.1"/>
    <property type="molecule type" value="Genomic_DNA"/>
</dbReference>
<keyword evidence="2" id="KW-0067">ATP-binding</keyword>
<proteinExistence type="predicted"/>
<dbReference type="Gene3D" id="3.40.50.12780">
    <property type="entry name" value="N-terminal domain of ligase-like"/>
    <property type="match status" value="1"/>
</dbReference>
<sequence>MTIEKPDNLVELFESAAEKFANNRLFGTKDIKSGEFNWITYSDVSKRVDNFRSALASLAIKSGEAVGIISNNRVEWAVAAFATYGLVARFVPMYESENQSTWEYIVKDAGVKFLLVSSPAIYEKIKHFKDKIDSLEHIFIIETTGEQSMSHLEIIGEKNIIPSIIPKASDIASLIYTSGTTSDPKGVLLTHGNFSSNARAGYRRYINQLNQTSVSLSILPWAHSYGQTAELYNWLYFGGSIGFMHSMDTLADDFVKVKPTFVIAVPRVFNKIYAGIHQKMEEEGGFKLKLFNKTLKAARAYRLKEGKVGLGTKLMYGIGNKLVLSKIRDRFGGKLEGSITGSAQMNNEVTSFFADIGVGVYNCYGLSETSPAITMNSPETNRIGSVGSALEFIDIRIDKSMVDDDSEDGEIQVKGPNLMVGYHNKPEETKEVFTDDGWLRTGDRGKLDKDGFLYVTGRFKEQYKLENGKYVFPSAIEEDIVLLPYVETAMIYGDGRAFNVCVIVPDQAVLRKTAQHLNVKTDVAQLIHLPNVQEFIGTEIRKSLKEKYGGYEIPKKFIFTDESFTVENGLLTQTLKLKRRLVIEKYKEEIEGLYK</sequence>
<dbReference type="SUPFAM" id="SSF56801">
    <property type="entry name" value="Acetyl-CoA synthetase-like"/>
    <property type="match status" value="1"/>
</dbReference>
<evidence type="ECO:0000259" key="3">
    <source>
        <dbReference type="Pfam" id="PF00501"/>
    </source>
</evidence>
<dbReference type="PROSITE" id="PS00455">
    <property type="entry name" value="AMP_BINDING"/>
    <property type="match status" value="1"/>
</dbReference>
<dbReference type="InterPro" id="IPR000873">
    <property type="entry name" value="AMP-dep_synth/lig_dom"/>
</dbReference>
<dbReference type="PANTHER" id="PTHR43272:SF33">
    <property type="entry name" value="AMP-BINDING DOMAIN-CONTAINING PROTEIN-RELATED"/>
    <property type="match status" value="1"/>
</dbReference>
<keyword evidence="4" id="KW-0436">Ligase</keyword>
<dbReference type="Pfam" id="PF23562">
    <property type="entry name" value="AMP-binding_C_3"/>
    <property type="match status" value="1"/>
</dbReference>
<dbReference type="GO" id="GO:0016020">
    <property type="term" value="C:membrane"/>
    <property type="evidence" value="ECO:0007669"/>
    <property type="project" value="TreeGrafter"/>
</dbReference>
<dbReference type="GO" id="GO:0004467">
    <property type="term" value="F:long-chain fatty acid-CoA ligase activity"/>
    <property type="evidence" value="ECO:0007669"/>
    <property type="project" value="TreeGrafter"/>
</dbReference>
<comment type="caution">
    <text evidence="4">The sequence shown here is derived from an EMBL/GenBank/DDBJ whole genome shotgun (WGS) entry which is preliminary data.</text>
</comment>
<evidence type="ECO:0000256" key="2">
    <source>
        <dbReference type="ARBA" id="ARBA00022840"/>
    </source>
</evidence>